<evidence type="ECO:0000313" key="3">
    <source>
        <dbReference type="EMBL" id="CAI5711699.1"/>
    </source>
</evidence>
<sequence length="438" mass="48731">MLTSKIPTLSDIVIFGSPCTVHQDAKNKSLDARGKRGLIIGKSDEIKGFRVYIPGDKVVVVTQHVKNVETLNKEQNEQLRRTHLQDNGEGVREGSAQELTSQATGQVTGRKKCTRKSGWTRDAHVTRSTAKKTRGVNDEQKLEEVTDVANSIRERDPSNYGQAMKSAQKDNWVIAMDEELQALEENNVWELELPPRGSHVLHTKWVFKTKRDSDGEIERYKARLVTCGNEQVFGVDYGLTFAAVMELSTVKIILVLALGWGVPARHGDIPNAYVKADKEEHLEIFIAVPQGMIVPGAMLDQFGVAGSNKLALRLKKSLYELKQYAEGDLIIVSVYVDDLLVTASSQTKVEDFFKAMRVLSIKDLGEVNKFLGMRVTLNNAKTYTIDQTAAIVEMLSQNGLMEANGVKVPIGEESNDNETEPVYLEMKRGQNGEPTFSH</sequence>
<comment type="caution">
    <text evidence="3">The sequence shown here is derived from an EMBL/GenBank/DDBJ whole genome shotgun (WGS) entry which is preliminary data.</text>
</comment>
<dbReference type="InterPro" id="IPR013103">
    <property type="entry name" value="RVT_2"/>
</dbReference>
<feature type="domain" description="Reverse transcriptase Ty1/copia-type" evidence="1">
    <location>
        <begin position="186"/>
        <end position="324"/>
    </location>
</feature>
<evidence type="ECO:0000313" key="4">
    <source>
        <dbReference type="Proteomes" id="UP001162029"/>
    </source>
</evidence>
<dbReference type="Pfam" id="PF07727">
    <property type="entry name" value="RVT_2"/>
    <property type="match status" value="2"/>
</dbReference>
<dbReference type="EMBL" id="CANTFM010000110">
    <property type="protein sequence ID" value="CAI5711699.1"/>
    <property type="molecule type" value="Genomic_DNA"/>
</dbReference>
<name>A0AAV0T0W3_9STRA</name>
<feature type="domain" description="Reverse transcriptase Ty1/copia-type" evidence="1">
    <location>
        <begin position="325"/>
        <end position="410"/>
    </location>
</feature>
<proteinExistence type="predicted"/>
<accession>A0AAV0T0W3</accession>
<dbReference type="Proteomes" id="UP001162029">
    <property type="component" value="Unassembled WGS sequence"/>
</dbReference>
<gene>
    <name evidence="3" type="ORF">PDE001_LOCUS664</name>
</gene>
<evidence type="ECO:0000259" key="2">
    <source>
        <dbReference type="Pfam" id="PF25597"/>
    </source>
</evidence>
<dbReference type="Pfam" id="PF25597">
    <property type="entry name" value="SH3_retrovirus"/>
    <property type="match status" value="1"/>
</dbReference>
<protein>
    <recommendedName>
        <fullName evidence="5">Reverse transcriptase Ty1/copia-type domain-containing protein</fullName>
    </recommendedName>
</protein>
<dbReference type="InterPro" id="IPR057670">
    <property type="entry name" value="SH3_retrovirus"/>
</dbReference>
<evidence type="ECO:0008006" key="5">
    <source>
        <dbReference type="Google" id="ProtNLM"/>
    </source>
</evidence>
<reference evidence="3" key="1">
    <citation type="submission" date="2022-12" db="EMBL/GenBank/DDBJ databases">
        <authorList>
            <person name="Webb A."/>
        </authorList>
    </citation>
    <scope>NUCLEOTIDE SEQUENCE</scope>
    <source>
        <strain evidence="3">Pd1</strain>
    </source>
</reference>
<dbReference type="AlphaFoldDB" id="A0AAV0T0W3"/>
<evidence type="ECO:0000259" key="1">
    <source>
        <dbReference type="Pfam" id="PF07727"/>
    </source>
</evidence>
<feature type="domain" description="Retroviral polymerase SH3-like" evidence="2">
    <location>
        <begin position="17"/>
        <end position="75"/>
    </location>
</feature>
<keyword evidence="4" id="KW-1185">Reference proteome</keyword>
<organism evidence="3 4">
    <name type="scientific">Peronospora destructor</name>
    <dbReference type="NCBI Taxonomy" id="86335"/>
    <lineage>
        <taxon>Eukaryota</taxon>
        <taxon>Sar</taxon>
        <taxon>Stramenopiles</taxon>
        <taxon>Oomycota</taxon>
        <taxon>Peronosporomycetes</taxon>
        <taxon>Peronosporales</taxon>
        <taxon>Peronosporaceae</taxon>
        <taxon>Peronospora</taxon>
    </lineage>
</organism>